<evidence type="ECO:0000313" key="3">
    <source>
        <dbReference type="EMBL" id="SHH47713.1"/>
    </source>
</evidence>
<feature type="region of interest" description="Disordered" evidence="1">
    <location>
        <begin position="78"/>
        <end position="111"/>
    </location>
</feature>
<dbReference type="EMBL" id="FQXG01000003">
    <property type="protein sequence ID" value="SHH47713.1"/>
    <property type="molecule type" value="Genomic_DNA"/>
</dbReference>
<evidence type="ECO:0008006" key="5">
    <source>
        <dbReference type="Google" id="ProtNLM"/>
    </source>
</evidence>
<accession>A0A1M5TBJ8</accession>
<feature type="signal peptide" evidence="2">
    <location>
        <begin position="1"/>
        <end position="23"/>
    </location>
</feature>
<evidence type="ECO:0000256" key="2">
    <source>
        <dbReference type="SAM" id="SignalP"/>
    </source>
</evidence>
<organism evidence="3 4">
    <name type="scientific">Ferrimonas marina</name>
    <dbReference type="NCBI Taxonomy" id="299255"/>
    <lineage>
        <taxon>Bacteria</taxon>
        <taxon>Pseudomonadati</taxon>
        <taxon>Pseudomonadota</taxon>
        <taxon>Gammaproteobacteria</taxon>
        <taxon>Alteromonadales</taxon>
        <taxon>Ferrimonadaceae</taxon>
        <taxon>Ferrimonas</taxon>
    </lineage>
</organism>
<dbReference type="RefSeq" id="WP_143165575.1">
    <property type="nucleotide sequence ID" value="NZ_FQXG01000003.1"/>
</dbReference>
<proteinExistence type="predicted"/>
<keyword evidence="4" id="KW-1185">Reference proteome</keyword>
<dbReference type="Proteomes" id="UP000184268">
    <property type="component" value="Unassembled WGS sequence"/>
</dbReference>
<name>A0A1M5TBJ8_9GAMM</name>
<dbReference type="AlphaFoldDB" id="A0A1M5TBJ8"/>
<evidence type="ECO:0000256" key="1">
    <source>
        <dbReference type="SAM" id="MobiDB-lite"/>
    </source>
</evidence>
<dbReference type="STRING" id="299255.SAMN02745129_2061"/>
<reference evidence="3 4" key="1">
    <citation type="submission" date="2016-11" db="EMBL/GenBank/DDBJ databases">
        <authorList>
            <person name="Jaros S."/>
            <person name="Januszkiewicz K."/>
            <person name="Wedrychowicz H."/>
        </authorList>
    </citation>
    <scope>NUCLEOTIDE SEQUENCE [LARGE SCALE GENOMIC DNA]</scope>
    <source>
        <strain evidence="3 4">DSM 16917</strain>
    </source>
</reference>
<keyword evidence="2" id="KW-0732">Signal</keyword>
<gene>
    <name evidence="3" type="ORF">SAMN02745129_2061</name>
</gene>
<protein>
    <recommendedName>
        <fullName evidence="5">LTXXQ motif family protein</fullName>
    </recommendedName>
</protein>
<sequence>MSRYTNVLLSVIALAMMSLPAHAGEHEVSLKPPAPKAETAEQAHRVGTLKRHFYQAAKQDNPRTGPSIDQRPYQQRLAEKLENRESPSIAQPSGHAKLKQQLKEVGPSVRKADHARMHELMRMSYSENVVKPTRRTHDHPWLK</sequence>
<evidence type="ECO:0000313" key="4">
    <source>
        <dbReference type="Proteomes" id="UP000184268"/>
    </source>
</evidence>
<feature type="chain" id="PRO_5013382252" description="LTXXQ motif family protein" evidence="2">
    <location>
        <begin position="24"/>
        <end position="143"/>
    </location>
</feature>